<sequence length="150" mass="15689">MTVTMEDVRRALDPDEVDYAEASRLGPEAMPHLMALVQQNDPSISPKAAYLAGVIESGESEAVVAAAAASDDARVRIAAAEAAAMLAPAAASRVLDALVLDSDAGVQKLALRSVSAGLSPDLRDKVREVSERAPSEALREIAGEALRRLQ</sequence>
<dbReference type="SUPFAM" id="SSF48371">
    <property type="entry name" value="ARM repeat"/>
    <property type="match status" value="1"/>
</dbReference>
<evidence type="ECO:0008006" key="3">
    <source>
        <dbReference type="Google" id="ProtNLM"/>
    </source>
</evidence>
<dbReference type="Gene3D" id="1.25.10.10">
    <property type="entry name" value="Leucine-rich Repeat Variant"/>
    <property type="match status" value="1"/>
</dbReference>
<keyword evidence="2" id="KW-1185">Reference proteome</keyword>
<dbReference type="EMBL" id="JAAZSQ010000001">
    <property type="protein sequence ID" value="NKX53134.1"/>
    <property type="molecule type" value="Genomic_DNA"/>
</dbReference>
<dbReference type="InterPro" id="IPR016024">
    <property type="entry name" value="ARM-type_fold"/>
</dbReference>
<evidence type="ECO:0000313" key="1">
    <source>
        <dbReference type="EMBL" id="NKX53134.1"/>
    </source>
</evidence>
<dbReference type="InterPro" id="IPR011989">
    <property type="entry name" value="ARM-like"/>
</dbReference>
<dbReference type="Proteomes" id="UP000544090">
    <property type="component" value="Unassembled WGS sequence"/>
</dbReference>
<reference evidence="1 2" key="1">
    <citation type="submission" date="2020-04" db="EMBL/GenBank/DDBJ databases">
        <title>Arthrobacter sp. nov.</title>
        <authorList>
            <person name="Liu S."/>
        </authorList>
    </citation>
    <scope>NUCLEOTIDE SEQUENCE [LARGE SCALE GENOMIC DNA]</scope>
    <source>
        <strain evidence="1 2">E918</strain>
    </source>
</reference>
<protein>
    <recommendedName>
        <fullName evidence="3">HEAT repeat-containing protein</fullName>
    </recommendedName>
</protein>
<comment type="caution">
    <text evidence="1">The sequence shown here is derived from an EMBL/GenBank/DDBJ whole genome shotgun (WGS) entry which is preliminary data.</text>
</comment>
<dbReference type="AlphaFoldDB" id="A0A7X6H9V6"/>
<gene>
    <name evidence="1" type="ORF">HGG74_01005</name>
</gene>
<evidence type="ECO:0000313" key="2">
    <source>
        <dbReference type="Proteomes" id="UP000544090"/>
    </source>
</evidence>
<organism evidence="1 2">
    <name type="scientific">Arthrobacter mobilis</name>
    <dbReference type="NCBI Taxonomy" id="2724944"/>
    <lineage>
        <taxon>Bacteria</taxon>
        <taxon>Bacillati</taxon>
        <taxon>Actinomycetota</taxon>
        <taxon>Actinomycetes</taxon>
        <taxon>Micrococcales</taxon>
        <taxon>Micrococcaceae</taxon>
        <taxon>Arthrobacter</taxon>
    </lineage>
</organism>
<dbReference type="RefSeq" id="WP_168484480.1">
    <property type="nucleotide sequence ID" value="NZ_JAAZSQ010000001.1"/>
</dbReference>
<name>A0A7X6H9V6_9MICC</name>
<accession>A0A7X6H9V6</accession>
<proteinExistence type="predicted"/>